<keyword evidence="3" id="KW-1185">Reference proteome</keyword>
<comment type="caution">
    <text evidence="2">The sequence shown here is derived from an EMBL/GenBank/DDBJ whole genome shotgun (WGS) entry which is preliminary data.</text>
</comment>
<gene>
    <name evidence="2" type="ORF">ABEB36_014472</name>
</gene>
<feature type="compositionally biased region" description="Polar residues" evidence="1">
    <location>
        <begin position="40"/>
        <end position="49"/>
    </location>
</feature>
<feature type="compositionally biased region" description="Basic and acidic residues" evidence="1">
    <location>
        <begin position="123"/>
        <end position="134"/>
    </location>
</feature>
<dbReference type="EMBL" id="JBDJPC010000013">
    <property type="protein sequence ID" value="KAL1488672.1"/>
    <property type="molecule type" value="Genomic_DNA"/>
</dbReference>
<organism evidence="2 3">
    <name type="scientific">Hypothenemus hampei</name>
    <name type="common">Coffee berry borer</name>
    <dbReference type="NCBI Taxonomy" id="57062"/>
    <lineage>
        <taxon>Eukaryota</taxon>
        <taxon>Metazoa</taxon>
        <taxon>Ecdysozoa</taxon>
        <taxon>Arthropoda</taxon>
        <taxon>Hexapoda</taxon>
        <taxon>Insecta</taxon>
        <taxon>Pterygota</taxon>
        <taxon>Neoptera</taxon>
        <taxon>Endopterygota</taxon>
        <taxon>Coleoptera</taxon>
        <taxon>Polyphaga</taxon>
        <taxon>Cucujiformia</taxon>
        <taxon>Curculionidae</taxon>
        <taxon>Scolytinae</taxon>
        <taxon>Hypothenemus</taxon>
    </lineage>
</organism>
<evidence type="ECO:0000313" key="2">
    <source>
        <dbReference type="EMBL" id="KAL1488672.1"/>
    </source>
</evidence>
<accession>A0ABD1E3Z2</accession>
<proteinExistence type="predicted"/>
<feature type="compositionally biased region" description="Basic and acidic residues" evidence="1">
    <location>
        <begin position="52"/>
        <end position="69"/>
    </location>
</feature>
<dbReference type="AlphaFoldDB" id="A0ABD1E3Z2"/>
<feature type="region of interest" description="Disordered" evidence="1">
    <location>
        <begin position="123"/>
        <end position="144"/>
    </location>
</feature>
<dbReference type="Proteomes" id="UP001566132">
    <property type="component" value="Unassembled WGS sequence"/>
</dbReference>
<name>A0ABD1E3Z2_HYPHA</name>
<feature type="region of interest" description="Disordered" evidence="1">
    <location>
        <begin position="38"/>
        <end position="69"/>
    </location>
</feature>
<evidence type="ECO:0000313" key="3">
    <source>
        <dbReference type="Proteomes" id="UP001566132"/>
    </source>
</evidence>
<sequence>MQADEIEQVTKFLNHTKKTHEEFYRSEDDDGEYDLKSIETSKTNKTRSNCLKKMDENIPTTDKEDNNLDKKKHISSFPEKNLCVELVYILPIQKSHIENEILKNDENDECNEMLELKQLKTYSRKTEKESKMKPESTTQKLVHKKSIRATWSSEEQTIVK</sequence>
<reference evidence="2 3" key="1">
    <citation type="submission" date="2024-05" db="EMBL/GenBank/DDBJ databases">
        <title>Genetic variation in Jamaican populations of the coffee berry borer (Hypothenemus hampei).</title>
        <authorList>
            <person name="Errbii M."/>
            <person name="Myrie A."/>
        </authorList>
    </citation>
    <scope>NUCLEOTIDE SEQUENCE [LARGE SCALE GENOMIC DNA]</scope>
    <source>
        <strain evidence="2">JA-Hopewell-2020-01-JO</strain>
        <tissue evidence="2">Whole body</tissue>
    </source>
</reference>
<protein>
    <submittedName>
        <fullName evidence="2">Uncharacterized protein</fullName>
    </submittedName>
</protein>
<evidence type="ECO:0000256" key="1">
    <source>
        <dbReference type="SAM" id="MobiDB-lite"/>
    </source>
</evidence>